<evidence type="ECO:0000256" key="3">
    <source>
        <dbReference type="ARBA" id="ARBA00023014"/>
    </source>
</evidence>
<dbReference type="InterPro" id="IPR050123">
    <property type="entry name" value="Prok_molybdopt-oxidoreductase"/>
</dbReference>
<gene>
    <name evidence="6" type="ORF">Mterra_02402</name>
</gene>
<evidence type="ECO:0000256" key="2">
    <source>
        <dbReference type="ARBA" id="ARBA00023004"/>
    </source>
</evidence>
<name>A0A399EEQ9_9DEIN</name>
<keyword evidence="1" id="KW-0479">Metal-binding</keyword>
<dbReference type="EMBL" id="QXDL01000100">
    <property type="protein sequence ID" value="RIH83107.1"/>
    <property type="molecule type" value="Genomic_DNA"/>
</dbReference>
<dbReference type="GO" id="GO:0008863">
    <property type="term" value="F:formate dehydrogenase (NAD+) activity"/>
    <property type="evidence" value="ECO:0007669"/>
    <property type="project" value="InterPro"/>
</dbReference>
<proteinExistence type="predicted"/>
<dbReference type="Gene3D" id="3.40.50.740">
    <property type="match status" value="1"/>
</dbReference>
<protein>
    <submittedName>
        <fullName evidence="6">Putative oxidoreductase</fullName>
        <ecNumber evidence="6">1.-.-.-</ecNumber>
    </submittedName>
</protein>
<dbReference type="Proteomes" id="UP000265715">
    <property type="component" value="Unassembled WGS sequence"/>
</dbReference>
<evidence type="ECO:0000259" key="4">
    <source>
        <dbReference type="Pfam" id="PF00384"/>
    </source>
</evidence>
<dbReference type="GO" id="GO:0030151">
    <property type="term" value="F:molybdenum ion binding"/>
    <property type="evidence" value="ECO:0007669"/>
    <property type="project" value="InterPro"/>
</dbReference>
<dbReference type="GO" id="GO:0051539">
    <property type="term" value="F:4 iron, 4 sulfur cluster binding"/>
    <property type="evidence" value="ECO:0007669"/>
    <property type="project" value="InterPro"/>
</dbReference>
<dbReference type="PANTHER" id="PTHR43105">
    <property type="entry name" value="RESPIRATORY NITRATE REDUCTASE"/>
    <property type="match status" value="1"/>
</dbReference>
<dbReference type="PANTHER" id="PTHR43105:SF4">
    <property type="entry name" value="PROTEIN YDEP"/>
    <property type="match status" value="1"/>
</dbReference>
<keyword evidence="2" id="KW-0408">Iron</keyword>
<dbReference type="InterPro" id="IPR006656">
    <property type="entry name" value="Mopterin_OxRdtase"/>
</dbReference>
<sequence>MGLKPVKKGWNPELWVSRRPLGIGLHKPNNFAEVFRAIGENADNLAYAWRILQDGVCDGCALGTYGMRDWTIAGVHLCNVRLRLLRLNTMGPLDVGVLEDVEALREKSSAELRELGRLPYPMHRKKGEKGFRRVSWAEALDRIALKLCKTDAHRMGFYLTSRGIPNETYYAAQKAVRALGSNNIDNAARVCHSPSTVALKESLGVAATTCSYRDLIGTDLVVFFGSNVAVNQPVMMKYLYYARKAGTKVAVVNPYREPAMEHYWVPSDPESALFGTKITDRFFLVQPGGDIAFITGTLKHLLEQGGLDERFVEAHTTGFEALAQALRAARWEELEAGSGVSHQEMLAFARMLMEAERAVLVWSMGITQHRTGEDAVQAIINLGLARGYLGREGCGLMPIRGHSGVQGGAEMGAYASVFPGVVPISPENARALEARWGFPVPGQPGLTAPEMLEAASRGELEVLWSVGGNFLEVLPDPERVRQALEAVELRVHQDIVLSSQMLAEPGGEVILLPATTRYEVPGGVTETSTERRVIYSPEIPGPRVGQARPEWEVLLEVARKVKGDLADRLHFPDTAAVRQEIARVVPMYAGIERLAKKGDAFQYGGPHLCAGGVCPTPDGKARFRAVEIPRPQVPPGAFRLVTRRGKQFNSMVHAAKDPVNSAPRDAVLISPEDARRLGLQPGQRVWLSNPLGRLECQVFPAPVRPGTLQVHWPEGNVLLDPSLRSEKAKIPAYKEAYAFIELQPHPAPGQGPDVVASGG</sequence>
<accession>A0A399EEQ9</accession>
<dbReference type="OrthoDB" id="9805142at2"/>
<feature type="domain" description="Molybdopterin oxidoreductase" evidence="4">
    <location>
        <begin position="117"/>
        <end position="559"/>
    </location>
</feature>
<dbReference type="Pfam" id="PF00384">
    <property type="entry name" value="Molybdopterin"/>
    <property type="match status" value="1"/>
</dbReference>
<dbReference type="SUPFAM" id="SSF53706">
    <property type="entry name" value="Formate dehydrogenase/DMSO reductase, domains 1-3"/>
    <property type="match status" value="1"/>
</dbReference>
<dbReference type="Gene3D" id="3.40.228.10">
    <property type="entry name" value="Dimethylsulfoxide Reductase, domain 2"/>
    <property type="match status" value="1"/>
</dbReference>
<dbReference type="NCBIfam" id="TIGR01701">
    <property type="entry name" value="Fdhalpha-like"/>
    <property type="match status" value="1"/>
</dbReference>
<comment type="caution">
    <text evidence="6">The sequence shown here is derived from an EMBL/GenBank/DDBJ whole genome shotgun (WGS) entry which is preliminary data.</text>
</comment>
<evidence type="ECO:0000256" key="1">
    <source>
        <dbReference type="ARBA" id="ARBA00022723"/>
    </source>
</evidence>
<dbReference type="EC" id="1.-.-.-" evidence="6"/>
<dbReference type="GO" id="GO:0016020">
    <property type="term" value="C:membrane"/>
    <property type="evidence" value="ECO:0007669"/>
    <property type="project" value="TreeGrafter"/>
</dbReference>
<dbReference type="InterPro" id="IPR006657">
    <property type="entry name" value="MoPterin_dinucl-bd_dom"/>
</dbReference>
<evidence type="ECO:0000313" key="7">
    <source>
        <dbReference type="Proteomes" id="UP000265715"/>
    </source>
</evidence>
<dbReference type="Gene3D" id="2.40.40.20">
    <property type="match status" value="1"/>
</dbReference>
<dbReference type="Pfam" id="PF01568">
    <property type="entry name" value="Molydop_binding"/>
    <property type="match status" value="1"/>
</dbReference>
<keyword evidence="7" id="KW-1185">Reference proteome</keyword>
<reference evidence="6 7" key="1">
    <citation type="submission" date="2018-08" db="EMBL/GenBank/DDBJ databases">
        <title>Meiothermus terrae DSM 26712 genome sequencing project.</title>
        <authorList>
            <person name="Da Costa M.S."/>
            <person name="Albuquerque L."/>
            <person name="Raposo P."/>
            <person name="Froufe H.J.C."/>
            <person name="Barroso C.S."/>
            <person name="Egas C."/>
        </authorList>
    </citation>
    <scope>NUCLEOTIDE SEQUENCE [LARGE SCALE GENOMIC DNA]</scope>
    <source>
        <strain evidence="6 7">DSM 26712</strain>
    </source>
</reference>
<organism evidence="6 7">
    <name type="scientific">Calidithermus terrae</name>
    <dbReference type="NCBI Taxonomy" id="1408545"/>
    <lineage>
        <taxon>Bacteria</taxon>
        <taxon>Thermotogati</taxon>
        <taxon>Deinococcota</taxon>
        <taxon>Deinococci</taxon>
        <taxon>Thermales</taxon>
        <taxon>Thermaceae</taxon>
        <taxon>Calidithermus</taxon>
    </lineage>
</organism>
<dbReference type="SUPFAM" id="SSF50692">
    <property type="entry name" value="ADC-like"/>
    <property type="match status" value="1"/>
</dbReference>
<dbReference type="RefSeq" id="WP_119315431.1">
    <property type="nucleotide sequence ID" value="NZ_QXDL01000100.1"/>
</dbReference>
<dbReference type="InterPro" id="IPR010046">
    <property type="entry name" value="Mopterin_OxRdtse_a_bac"/>
</dbReference>
<evidence type="ECO:0000313" key="6">
    <source>
        <dbReference type="EMBL" id="RIH83107.1"/>
    </source>
</evidence>
<keyword evidence="3" id="KW-0411">Iron-sulfur</keyword>
<dbReference type="AlphaFoldDB" id="A0A399EEQ9"/>
<feature type="domain" description="Molybdopterin dinucleotide-binding" evidence="5">
    <location>
        <begin position="643"/>
        <end position="735"/>
    </location>
</feature>
<dbReference type="PIRSF" id="PIRSF000144">
    <property type="entry name" value="CbbBc"/>
    <property type="match status" value="1"/>
</dbReference>
<keyword evidence="6" id="KW-0560">Oxidoreductase</keyword>
<dbReference type="InterPro" id="IPR009010">
    <property type="entry name" value="Asp_de-COase-like_dom_sf"/>
</dbReference>
<evidence type="ECO:0000259" key="5">
    <source>
        <dbReference type="Pfam" id="PF01568"/>
    </source>
</evidence>
<dbReference type="GO" id="GO:0043546">
    <property type="term" value="F:molybdopterin cofactor binding"/>
    <property type="evidence" value="ECO:0007669"/>
    <property type="project" value="InterPro"/>
</dbReference>